<evidence type="ECO:0000259" key="1">
    <source>
        <dbReference type="Pfam" id="PF06054"/>
    </source>
</evidence>
<dbReference type="InterPro" id="IPR010330">
    <property type="entry name" value="CoiA_nuc"/>
</dbReference>
<accession>A0ABQ2ZEJ3</accession>
<dbReference type="Pfam" id="PF06054">
    <property type="entry name" value="CoiA_nuc"/>
    <property type="match status" value="1"/>
</dbReference>
<comment type="caution">
    <text evidence="2">The sequence shown here is derived from an EMBL/GenBank/DDBJ whole genome shotgun (WGS) entry which is preliminary data.</text>
</comment>
<reference evidence="3" key="1">
    <citation type="journal article" date="2019" name="Int. J. Syst. Evol. Microbiol.">
        <title>The Global Catalogue of Microorganisms (GCM) 10K type strain sequencing project: providing services to taxonomists for standard genome sequencing and annotation.</title>
        <authorList>
            <consortium name="The Broad Institute Genomics Platform"/>
            <consortium name="The Broad Institute Genome Sequencing Center for Infectious Disease"/>
            <person name="Wu L."/>
            <person name="Ma J."/>
        </authorList>
    </citation>
    <scope>NUCLEOTIDE SEQUENCE [LARGE SCALE GENOMIC DNA]</scope>
    <source>
        <strain evidence="3">JCM 4957</strain>
    </source>
</reference>
<gene>
    <name evidence="2" type="ORF">GCM10010384_18360</name>
</gene>
<evidence type="ECO:0000313" key="3">
    <source>
        <dbReference type="Proteomes" id="UP000653308"/>
    </source>
</evidence>
<name>A0ABQ2ZEJ3_9ACTN</name>
<feature type="domain" description="Competence protein CoiA nuclease-like" evidence="1">
    <location>
        <begin position="74"/>
        <end position="157"/>
    </location>
</feature>
<dbReference type="Proteomes" id="UP000653308">
    <property type="component" value="Unassembled WGS sequence"/>
</dbReference>
<keyword evidence="3" id="KW-1185">Reference proteome</keyword>
<sequence>MSLTAIDPDLGILDATQSDLGCGRDWATVHRVRPRPVLLCPACHHRVHAKLSPGSVRFFAHDARTSRQCALAGESVAHHRLKLALASAIRAAGHHASVEAAGPEGRWRADVLSASPNGTNRWAWEVQLAATTNADIEERTARYAADDIGVCWVSDRSRNWLGSAPSLLVKTADGGGYAVEAGPAQFVTEECTCSHGHRTCPAGRHGHWEGDGEAPLREVVVRVLNAALLPHAPAGPVSLGSTGVWRWLWATAGALAEAEAYAEEERVGRERWRTQQIEYAARRFPEANAPLVSEWQETLAPAARQRLEDTALAQARAETGKPAFVHLTATAYHFGCGVLVTIGSAVPRSTRGWYGLIRPDPARLDMKLVEQLDLVLFTIPDEAAALRQAAPPGTRVVTVETGQNF</sequence>
<evidence type="ECO:0000313" key="2">
    <source>
        <dbReference type="EMBL" id="GGY13058.1"/>
    </source>
</evidence>
<dbReference type="EMBL" id="BMWE01000004">
    <property type="protein sequence ID" value="GGY13058.1"/>
    <property type="molecule type" value="Genomic_DNA"/>
</dbReference>
<proteinExistence type="predicted"/>
<organism evidence="2 3">
    <name type="scientific">Streptomyces djakartensis</name>
    <dbReference type="NCBI Taxonomy" id="68193"/>
    <lineage>
        <taxon>Bacteria</taxon>
        <taxon>Bacillati</taxon>
        <taxon>Actinomycetota</taxon>
        <taxon>Actinomycetes</taxon>
        <taxon>Kitasatosporales</taxon>
        <taxon>Streptomycetaceae</taxon>
        <taxon>Streptomyces</taxon>
    </lineage>
</organism>
<protein>
    <recommendedName>
        <fullName evidence="1">Competence protein CoiA nuclease-like domain-containing protein</fullName>
    </recommendedName>
</protein>
<dbReference type="RefSeq" id="WP_190197213.1">
    <property type="nucleotide sequence ID" value="NZ_BMWE01000004.1"/>
</dbReference>